<keyword evidence="8" id="KW-1185">Reference proteome</keyword>
<feature type="transmembrane region" description="Helical" evidence="5">
    <location>
        <begin position="188"/>
        <end position="211"/>
    </location>
</feature>
<dbReference type="GO" id="GO:0022857">
    <property type="term" value="F:transmembrane transporter activity"/>
    <property type="evidence" value="ECO:0007669"/>
    <property type="project" value="InterPro"/>
</dbReference>
<feature type="transmembrane region" description="Helical" evidence="5">
    <location>
        <begin position="217"/>
        <end position="235"/>
    </location>
</feature>
<evidence type="ECO:0000256" key="1">
    <source>
        <dbReference type="ARBA" id="ARBA00004141"/>
    </source>
</evidence>
<dbReference type="Ensembl" id="ENSDCDT00010030853.1">
    <property type="protein sequence ID" value="ENSDCDP00010024854.1"/>
    <property type="gene ID" value="ENSDCDG00010015863.1"/>
</dbReference>
<reference evidence="7 8" key="1">
    <citation type="submission" date="2020-06" db="EMBL/GenBank/DDBJ databases">
        <authorList>
            <consortium name="Wellcome Sanger Institute Data Sharing"/>
        </authorList>
    </citation>
    <scope>NUCLEOTIDE SEQUENCE [LARGE SCALE GENOMIC DNA]</scope>
</reference>
<reference evidence="7" key="2">
    <citation type="submission" date="2025-08" db="UniProtKB">
        <authorList>
            <consortium name="Ensembl"/>
        </authorList>
    </citation>
    <scope>IDENTIFICATION</scope>
</reference>
<evidence type="ECO:0000256" key="2">
    <source>
        <dbReference type="ARBA" id="ARBA00022692"/>
    </source>
</evidence>
<dbReference type="InterPro" id="IPR036259">
    <property type="entry name" value="MFS_trans_sf"/>
</dbReference>
<dbReference type="Gene3D" id="1.20.1250.20">
    <property type="entry name" value="MFS general substrate transporter like domains"/>
    <property type="match status" value="1"/>
</dbReference>
<accession>A0AAY4BVJ1</accession>
<keyword evidence="2 5" id="KW-0812">Transmembrane</keyword>
<dbReference type="PROSITE" id="PS50850">
    <property type="entry name" value="MFS"/>
    <property type="match status" value="1"/>
</dbReference>
<evidence type="ECO:0000313" key="8">
    <source>
        <dbReference type="Proteomes" id="UP000694580"/>
    </source>
</evidence>
<sequence length="491" mass="54996">MREYEDVIGFLGVCGPFQRLVYCLLSLSTIPNGYVGLAMVFLADTPAHRCRLPHLNGSLVPPGAPGETEACLDGWEFSTDIYSSTIVSEWNLVCDDAWKAPFTGTVFFSGVLTGSFISGMISDRYGRKVVFFATMVVQTVFTLLQTLSSSWEMFCVLYFIVGMGQVSNYCAAYILGSELLSKTTRLSFGILGTCSCYAIGYVCLPLFAYFIRDWRMLLLALGLIGFLYVPLWWYIPESPRWLLSQGRVEEAEAIIRAAAKMNKITPPEVIFRQDDCTEFIENENKEKQKLYSWTDLFKSANMRNITVLNIIIWMITAMTYYGLSLNTPNMGGNPYINCLLAAATEFVSYGAIWFFVCYTPRRVILPFTLLLGGVLLLLINFVPEDVHGLTIALVMMGKTGVTGAYTFIYLYVTELFPTVVRNMGLSASTMASRTGSIISPYIAYMGRYNKILPYMLMGSITIVIGVLSVLLPETKDEELPEFISQVKPLQW</sequence>
<proteinExistence type="predicted"/>
<dbReference type="InterPro" id="IPR005828">
    <property type="entry name" value="MFS_sugar_transport-like"/>
</dbReference>
<gene>
    <name evidence="7" type="primary">SLC22A5</name>
</gene>
<feature type="domain" description="Major facilitator superfamily (MFS) profile" evidence="6">
    <location>
        <begin position="24"/>
        <end position="476"/>
    </location>
</feature>
<dbReference type="GeneTree" id="ENSGT00940000163251"/>
<evidence type="ECO:0000259" key="6">
    <source>
        <dbReference type="PROSITE" id="PS50850"/>
    </source>
</evidence>
<comment type="subcellular location">
    <subcellularLocation>
        <location evidence="1">Membrane</location>
        <topology evidence="1">Multi-pass membrane protein</topology>
    </subcellularLocation>
</comment>
<dbReference type="Proteomes" id="UP000694580">
    <property type="component" value="Chromosome 18"/>
</dbReference>
<evidence type="ECO:0000256" key="4">
    <source>
        <dbReference type="ARBA" id="ARBA00023136"/>
    </source>
</evidence>
<feature type="transmembrane region" description="Helical" evidence="5">
    <location>
        <begin position="388"/>
        <end position="412"/>
    </location>
</feature>
<feature type="transmembrane region" description="Helical" evidence="5">
    <location>
        <begin position="451"/>
        <end position="471"/>
    </location>
</feature>
<dbReference type="InterPro" id="IPR005829">
    <property type="entry name" value="Sugar_transporter_CS"/>
</dbReference>
<reference evidence="7" key="3">
    <citation type="submission" date="2025-09" db="UniProtKB">
        <authorList>
            <consortium name="Ensembl"/>
        </authorList>
    </citation>
    <scope>IDENTIFICATION</scope>
</reference>
<dbReference type="GO" id="GO:0016020">
    <property type="term" value="C:membrane"/>
    <property type="evidence" value="ECO:0007669"/>
    <property type="project" value="UniProtKB-SubCell"/>
</dbReference>
<feature type="transmembrane region" description="Helical" evidence="5">
    <location>
        <begin position="157"/>
        <end position="176"/>
    </location>
</feature>
<dbReference type="SUPFAM" id="SSF103473">
    <property type="entry name" value="MFS general substrate transporter"/>
    <property type="match status" value="1"/>
</dbReference>
<organism evidence="7 8">
    <name type="scientific">Denticeps clupeoides</name>
    <name type="common">denticle herring</name>
    <dbReference type="NCBI Taxonomy" id="299321"/>
    <lineage>
        <taxon>Eukaryota</taxon>
        <taxon>Metazoa</taxon>
        <taxon>Chordata</taxon>
        <taxon>Craniata</taxon>
        <taxon>Vertebrata</taxon>
        <taxon>Euteleostomi</taxon>
        <taxon>Actinopterygii</taxon>
        <taxon>Neopterygii</taxon>
        <taxon>Teleostei</taxon>
        <taxon>Clupei</taxon>
        <taxon>Clupeiformes</taxon>
        <taxon>Denticipitoidei</taxon>
        <taxon>Denticipitidae</taxon>
        <taxon>Denticeps</taxon>
    </lineage>
</organism>
<dbReference type="PROSITE" id="PS00216">
    <property type="entry name" value="SUGAR_TRANSPORT_1"/>
    <property type="match status" value="1"/>
</dbReference>
<feature type="transmembrane region" description="Helical" evidence="5">
    <location>
        <begin position="363"/>
        <end position="382"/>
    </location>
</feature>
<dbReference type="Pfam" id="PF00083">
    <property type="entry name" value="Sugar_tr"/>
    <property type="match status" value="1"/>
</dbReference>
<dbReference type="InterPro" id="IPR020846">
    <property type="entry name" value="MFS_dom"/>
</dbReference>
<protein>
    <recommendedName>
        <fullName evidence="6">Major facilitator superfamily (MFS) profile domain-containing protein</fullName>
    </recommendedName>
</protein>
<keyword evidence="4 5" id="KW-0472">Membrane</keyword>
<evidence type="ECO:0000256" key="5">
    <source>
        <dbReference type="SAM" id="Phobius"/>
    </source>
</evidence>
<evidence type="ECO:0000313" key="7">
    <source>
        <dbReference type="Ensembl" id="ENSDCDP00010024854.1"/>
    </source>
</evidence>
<feature type="transmembrane region" description="Helical" evidence="5">
    <location>
        <begin position="20"/>
        <end position="43"/>
    </location>
</feature>
<name>A0AAY4BVJ1_9TELE</name>
<feature type="transmembrane region" description="Helical" evidence="5">
    <location>
        <begin position="98"/>
        <end position="117"/>
    </location>
</feature>
<feature type="transmembrane region" description="Helical" evidence="5">
    <location>
        <begin position="129"/>
        <end position="151"/>
    </location>
</feature>
<feature type="transmembrane region" description="Helical" evidence="5">
    <location>
        <begin position="334"/>
        <end position="356"/>
    </location>
</feature>
<dbReference type="PANTHER" id="PTHR24064">
    <property type="entry name" value="SOLUTE CARRIER FAMILY 22 MEMBER"/>
    <property type="match status" value="1"/>
</dbReference>
<feature type="transmembrane region" description="Helical" evidence="5">
    <location>
        <begin position="305"/>
        <end position="322"/>
    </location>
</feature>
<keyword evidence="3 5" id="KW-1133">Transmembrane helix</keyword>
<evidence type="ECO:0000256" key="3">
    <source>
        <dbReference type="ARBA" id="ARBA00022989"/>
    </source>
</evidence>
<dbReference type="AlphaFoldDB" id="A0AAY4BVJ1"/>